<dbReference type="PROSITE" id="PS50157">
    <property type="entry name" value="ZINC_FINGER_C2H2_2"/>
    <property type="match status" value="2"/>
</dbReference>
<organism evidence="10 11">
    <name type="scientific">Penicillium solitum</name>
    <dbReference type="NCBI Taxonomy" id="60172"/>
    <lineage>
        <taxon>Eukaryota</taxon>
        <taxon>Fungi</taxon>
        <taxon>Dikarya</taxon>
        <taxon>Ascomycota</taxon>
        <taxon>Pezizomycotina</taxon>
        <taxon>Eurotiomycetes</taxon>
        <taxon>Eurotiomycetidae</taxon>
        <taxon>Eurotiales</taxon>
        <taxon>Aspergillaceae</taxon>
        <taxon>Penicillium</taxon>
    </lineage>
</organism>
<dbReference type="InterPro" id="IPR013087">
    <property type="entry name" value="Znf_C2H2_type"/>
</dbReference>
<dbReference type="STRING" id="60172.A0A1V6QZ36"/>
<dbReference type="CDD" id="cd00067">
    <property type="entry name" value="GAL4"/>
    <property type="match status" value="1"/>
</dbReference>
<dbReference type="PROSITE" id="PS00463">
    <property type="entry name" value="ZN2_CY6_FUNGAL_1"/>
    <property type="match status" value="1"/>
</dbReference>
<evidence type="ECO:0000256" key="3">
    <source>
        <dbReference type="ARBA" id="ARBA00023015"/>
    </source>
</evidence>
<dbReference type="InterPro" id="IPR001138">
    <property type="entry name" value="Zn2Cys6_DnaBD"/>
</dbReference>
<dbReference type="Proteomes" id="UP000191612">
    <property type="component" value="Unassembled WGS sequence"/>
</dbReference>
<feature type="domain" description="C2H2-type" evidence="9">
    <location>
        <begin position="16"/>
        <end position="45"/>
    </location>
</feature>
<keyword evidence="5" id="KW-0804">Transcription</keyword>
<keyword evidence="7" id="KW-0863">Zinc-finger</keyword>
<reference evidence="11" key="1">
    <citation type="journal article" date="2017" name="Nat. Microbiol.">
        <title>Global analysis of biosynthetic gene clusters reveals vast potential of secondary metabolite production in Penicillium species.</title>
        <authorList>
            <person name="Nielsen J.C."/>
            <person name="Grijseels S."/>
            <person name="Prigent S."/>
            <person name="Ji B."/>
            <person name="Dainat J."/>
            <person name="Nielsen K.F."/>
            <person name="Frisvad J.C."/>
            <person name="Workman M."/>
            <person name="Nielsen J."/>
        </authorList>
    </citation>
    <scope>NUCLEOTIDE SEQUENCE [LARGE SCALE GENOMIC DNA]</scope>
    <source>
        <strain evidence="11">IBT 29525</strain>
    </source>
</reference>
<dbReference type="PANTHER" id="PTHR47660">
    <property type="entry name" value="TRANSCRIPTION FACTOR WITH C2H2 AND ZN(2)-CYS(6) DNA BINDING DOMAIN (EUROFUNG)-RELATED-RELATED"/>
    <property type="match status" value="1"/>
</dbReference>
<evidence type="ECO:0000256" key="2">
    <source>
        <dbReference type="ARBA" id="ARBA00022833"/>
    </source>
</evidence>
<keyword evidence="3" id="KW-0805">Transcription regulation</keyword>
<dbReference type="PROSITE" id="PS50048">
    <property type="entry name" value="ZN2_CY6_FUNGAL_2"/>
    <property type="match status" value="1"/>
</dbReference>
<dbReference type="InterPro" id="IPR036236">
    <property type="entry name" value="Znf_C2H2_sf"/>
</dbReference>
<dbReference type="GO" id="GO:0008270">
    <property type="term" value="F:zinc ion binding"/>
    <property type="evidence" value="ECO:0007669"/>
    <property type="project" value="UniProtKB-KW"/>
</dbReference>
<dbReference type="PROSITE" id="PS00028">
    <property type="entry name" value="ZINC_FINGER_C2H2_1"/>
    <property type="match status" value="2"/>
</dbReference>
<evidence type="ECO:0000313" key="11">
    <source>
        <dbReference type="Proteomes" id="UP000191612"/>
    </source>
</evidence>
<proteinExistence type="predicted"/>
<dbReference type="SUPFAM" id="SSF57701">
    <property type="entry name" value="Zn2/Cys6 DNA-binding domain"/>
    <property type="match status" value="1"/>
</dbReference>
<dbReference type="PANTHER" id="PTHR47660:SF2">
    <property type="entry name" value="TRANSCRIPTION FACTOR WITH C2H2 AND ZN(2)-CYS(6) DNA BINDING DOMAIN (EUROFUNG)"/>
    <property type="match status" value="1"/>
</dbReference>
<dbReference type="EMBL" id="MDYO01000026">
    <property type="protein sequence ID" value="OQD94411.1"/>
    <property type="molecule type" value="Genomic_DNA"/>
</dbReference>
<dbReference type="Pfam" id="PF00172">
    <property type="entry name" value="Zn_clus"/>
    <property type="match status" value="1"/>
</dbReference>
<keyword evidence="6" id="KW-0539">Nucleus</keyword>
<evidence type="ECO:0000259" key="9">
    <source>
        <dbReference type="PROSITE" id="PS50157"/>
    </source>
</evidence>
<comment type="caution">
    <text evidence="10">The sequence shown here is derived from an EMBL/GenBank/DDBJ whole genome shotgun (WGS) entry which is preliminary data.</text>
</comment>
<feature type="domain" description="Zn(2)-C6 fungal-type" evidence="8">
    <location>
        <begin position="81"/>
        <end position="110"/>
    </location>
</feature>
<keyword evidence="2" id="KW-0862">Zinc</keyword>
<dbReference type="GO" id="GO:0000981">
    <property type="term" value="F:DNA-binding transcription factor activity, RNA polymerase II-specific"/>
    <property type="evidence" value="ECO:0007669"/>
    <property type="project" value="InterPro"/>
</dbReference>
<dbReference type="Gene3D" id="3.30.160.60">
    <property type="entry name" value="Classic Zinc Finger"/>
    <property type="match status" value="2"/>
</dbReference>
<feature type="domain" description="C2H2-type" evidence="9">
    <location>
        <begin position="46"/>
        <end position="73"/>
    </location>
</feature>
<dbReference type="InterPro" id="IPR036864">
    <property type="entry name" value="Zn2-C6_fun-type_DNA-bd_sf"/>
</dbReference>
<evidence type="ECO:0000256" key="7">
    <source>
        <dbReference type="PROSITE-ProRule" id="PRU00042"/>
    </source>
</evidence>
<dbReference type="SMART" id="SM00066">
    <property type="entry name" value="GAL4"/>
    <property type="match status" value="1"/>
</dbReference>
<protein>
    <recommendedName>
        <fullName evidence="12">Zn(2)-C6 fungal-type domain-containing protein</fullName>
    </recommendedName>
</protein>
<keyword evidence="4" id="KW-0238">DNA-binding</keyword>
<dbReference type="SMART" id="SM00355">
    <property type="entry name" value="ZnF_C2H2"/>
    <property type="match status" value="2"/>
</dbReference>
<dbReference type="SUPFAM" id="SSF57667">
    <property type="entry name" value="beta-beta-alpha zinc fingers"/>
    <property type="match status" value="1"/>
</dbReference>
<sequence length="338" mass="37613">MAFAPSRRAPISSGPFVCTDTDCRKSFLRKEHLNRHLVIHTNLRRHKCFICGRSFARSDILNRHVLQHNVPPAGAKRTPLACQTCRRHKTRCDSNYPCSICADSGELCVRESSSTQPFIPASRAVLKGSLGEENRSIELAEDVDYEGPGTPTMPNADDTSPMQLDWNTPMDRSASNHVSNSWTTVINTEADQYPRRPLTDPLMGVMSGINTATSTPNRTLPMYFSTPSHFMGFPFGAPVRHSSEARDHFVVDEPCEIHMSHVTDSSILRMTGHETFTPASSNGSLQLHEAIASQAQFVTAQVKSIDFKHFHQVWPFLHVPTFSPEKKTNLLTNAVASL</sequence>
<evidence type="ECO:0000259" key="8">
    <source>
        <dbReference type="PROSITE" id="PS50048"/>
    </source>
</evidence>
<dbReference type="Gene3D" id="4.10.240.10">
    <property type="entry name" value="Zn(2)-C6 fungal-type DNA-binding domain"/>
    <property type="match status" value="1"/>
</dbReference>
<accession>A0A1V6QZ36</accession>
<evidence type="ECO:0000256" key="1">
    <source>
        <dbReference type="ARBA" id="ARBA00022723"/>
    </source>
</evidence>
<dbReference type="AlphaFoldDB" id="A0A1V6QZ36"/>
<keyword evidence="1" id="KW-0479">Metal-binding</keyword>
<gene>
    <name evidence="10" type="ORF">PENSOL_c026G07909</name>
</gene>
<dbReference type="GO" id="GO:0003677">
    <property type="term" value="F:DNA binding"/>
    <property type="evidence" value="ECO:0007669"/>
    <property type="project" value="UniProtKB-KW"/>
</dbReference>
<name>A0A1V6QZ36_9EURO</name>
<evidence type="ECO:0008006" key="12">
    <source>
        <dbReference type="Google" id="ProtNLM"/>
    </source>
</evidence>
<evidence type="ECO:0000313" key="10">
    <source>
        <dbReference type="EMBL" id="OQD94411.1"/>
    </source>
</evidence>
<evidence type="ECO:0000256" key="5">
    <source>
        <dbReference type="ARBA" id="ARBA00023163"/>
    </source>
</evidence>
<keyword evidence="11" id="KW-1185">Reference proteome</keyword>
<evidence type="ECO:0000256" key="4">
    <source>
        <dbReference type="ARBA" id="ARBA00023125"/>
    </source>
</evidence>
<evidence type="ECO:0000256" key="6">
    <source>
        <dbReference type="ARBA" id="ARBA00023242"/>
    </source>
</evidence>